<dbReference type="InterPro" id="IPR041498">
    <property type="entry name" value="Big_6"/>
</dbReference>
<dbReference type="NCBIfam" id="NF033510">
    <property type="entry name" value="Ca_tandemer"/>
    <property type="match status" value="4"/>
</dbReference>
<feature type="domain" description="Bacterial Ig-like" evidence="2">
    <location>
        <begin position="522"/>
        <end position="614"/>
    </location>
</feature>
<dbReference type="AlphaFoldDB" id="V2W491"/>
<dbReference type="InterPro" id="IPR044016">
    <property type="entry name" value="Big_13"/>
</dbReference>
<organism evidence="4 5">
    <name type="scientific">Acinetobacter tjernbergiae DSM 14971 = CIP 107465</name>
    <dbReference type="NCBI Taxonomy" id="1120928"/>
    <lineage>
        <taxon>Bacteria</taxon>
        <taxon>Pseudomonadati</taxon>
        <taxon>Pseudomonadota</taxon>
        <taxon>Gammaproteobacteria</taxon>
        <taxon>Moraxellales</taxon>
        <taxon>Moraxellaceae</taxon>
        <taxon>Acinetobacter</taxon>
    </lineage>
</organism>
<feature type="domain" description="Bacterial Ig" evidence="1">
    <location>
        <begin position="172"/>
        <end position="249"/>
    </location>
</feature>
<evidence type="ECO:0000259" key="3">
    <source>
        <dbReference type="Pfam" id="PF22783"/>
    </source>
</evidence>
<dbReference type="Pfam" id="PF22783">
    <property type="entry name" value="BapA_N"/>
    <property type="match status" value="1"/>
</dbReference>
<dbReference type="Proteomes" id="UP000017404">
    <property type="component" value="Unassembled WGS sequence"/>
</dbReference>
<feature type="domain" description="Bacterial Ig" evidence="1">
    <location>
        <begin position="341"/>
        <end position="420"/>
    </location>
</feature>
<evidence type="ECO:0008006" key="6">
    <source>
        <dbReference type="Google" id="ProtNLM"/>
    </source>
</evidence>
<dbReference type="NCBIfam" id="NF033677">
    <property type="entry name" value="biofilm_BapA_N"/>
    <property type="match status" value="1"/>
</dbReference>
<dbReference type="STRING" id="202955.GCA_000759995_03293"/>
<evidence type="ECO:0000259" key="2">
    <source>
        <dbReference type="Pfam" id="PF19077"/>
    </source>
</evidence>
<name>V2W491_9GAMM</name>
<feature type="domain" description="Bacterial Ig" evidence="1">
    <location>
        <begin position="256"/>
        <end position="335"/>
    </location>
</feature>
<evidence type="ECO:0000313" key="5">
    <source>
        <dbReference type="Proteomes" id="UP000017404"/>
    </source>
</evidence>
<evidence type="ECO:0000259" key="1">
    <source>
        <dbReference type="Pfam" id="PF17936"/>
    </source>
</evidence>
<dbReference type="InterPro" id="IPR048051">
    <property type="entry name" value="BapA-like_prefix-like"/>
</dbReference>
<evidence type="ECO:0000313" key="4">
    <source>
        <dbReference type="EMBL" id="ESK54779.1"/>
    </source>
</evidence>
<comment type="caution">
    <text evidence="4">The sequence shown here is derived from an EMBL/GenBank/DDBJ whole genome shotgun (WGS) entry which is preliminary data.</text>
</comment>
<dbReference type="OrthoDB" id="8481600at2"/>
<feature type="domain" description="Bacterial Ig" evidence="1">
    <location>
        <begin position="426"/>
        <end position="503"/>
    </location>
</feature>
<reference evidence="4 5" key="1">
    <citation type="submission" date="2013-10" db="EMBL/GenBank/DDBJ databases">
        <title>The Genome Sequence of Acinetobacter tjernbergiae CIP107465.</title>
        <authorList>
            <consortium name="The Broad Institute Genomics Platform"/>
            <consortium name="The Broad Institute Genome Sequencing Center for Infectious Disease"/>
            <person name="Cerqueira G."/>
            <person name="Feldgarden M."/>
            <person name="Courvalin P."/>
            <person name="Grillot-Courvalin C."/>
            <person name="Clermont D."/>
            <person name="Rocha E."/>
            <person name="Yoon E.-J."/>
            <person name="Nemec A."/>
            <person name="Young S.K."/>
            <person name="Zeng Q."/>
            <person name="Gargeya S."/>
            <person name="Fitzgerald M."/>
            <person name="Abouelleil A."/>
            <person name="Alvarado L."/>
            <person name="Berlin A.M."/>
            <person name="Chapman S.B."/>
            <person name="Gainer-Dewar J."/>
            <person name="Goldberg J."/>
            <person name="Gnerre S."/>
            <person name="Griggs A."/>
            <person name="Gujja S."/>
            <person name="Hansen M."/>
            <person name="Howarth C."/>
            <person name="Imamovic A."/>
            <person name="Ireland A."/>
            <person name="Larimer J."/>
            <person name="McCowan C."/>
            <person name="Murphy C."/>
            <person name="Pearson M."/>
            <person name="Poon T.W."/>
            <person name="Priest M."/>
            <person name="Roberts A."/>
            <person name="Saif S."/>
            <person name="Shea T."/>
            <person name="Sykes S."/>
            <person name="Wortman J."/>
            <person name="Nusbaum C."/>
            <person name="Birren B."/>
        </authorList>
    </citation>
    <scope>NUCLEOTIDE SEQUENCE [LARGE SCALE GENOMIC DNA]</scope>
    <source>
        <strain evidence="4 5">CIP 107465</strain>
    </source>
</reference>
<dbReference type="EMBL" id="AYEV01000025">
    <property type="protein sequence ID" value="ESK54779.1"/>
    <property type="molecule type" value="Genomic_DNA"/>
</dbReference>
<keyword evidence="5" id="KW-1185">Reference proteome</keyword>
<dbReference type="Pfam" id="PF17936">
    <property type="entry name" value="Big_6"/>
    <property type="match status" value="4"/>
</dbReference>
<dbReference type="Pfam" id="PF19077">
    <property type="entry name" value="Big_13"/>
    <property type="match status" value="1"/>
</dbReference>
<dbReference type="PATRIC" id="fig|1120928.5.peg.2422"/>
<dbReference type="eggNOG" id="COG3170">
    <property type="taxonomic scope" value="Bacteria"/>
</dbReference>
<dbReference type="Gene3D" id="2.60.40.10">
    <property type="entry name" value="Immunoglobulins"/>
    <property type="match status" value="5"/>
</dbReference>
<feature type="domain" description="Biofilm-associated protein BapA-like prefix-like" evidence="3">
    <location>
        <begin position="1"/>
        <end position="111"/>
    </location>
</feature>
<gene>
    <name evidence="4" type="ORF">F990_02396</name>
</gene>
<dbReference type="NCBIfam" id="NF040520">
    <property type="entry name" value="Ig_like_BLP2"/>
    <property type="match status" value="1"/>
</dbReference>
<dbReference type="RefSeq" id="WP_018676831.1">
    <property type="nucleotide sequence ID" value="NZ_AYEV01000025.1"/>
</dbReference>
<protein>
    <recommendedName>
        <fullName evidence="6">Bacterial Ig domain-containing protein</fullName>
    </recommendedName>
</protein>
<dbReference type="InterPro" id="IPR013783">
    <property type="entry name" value="Ig-like_fold"/>
</dbReference>
<sequence length="727" mass="76065">MTRVVVSSKKSLNILQDAQIKEVILNQPSIIQIGVNLEDIKSIIKQGHDLIITLKNGEKIVISDFYNDKNLSEHTLAIPNEDGTYAIAQFDDAGKFSRYSSVTQLSQFVYTESPTQVMTTEQGGDDLGISKAQLLKVGLVALAAEGVYLWAVKDDDKDDQPNQNQPIDIIPPVAPTATLAEDMQTIAGKTEASAKVEIKDTTGKVIATTQANQEGNYTIKLDQPLANNNKVTVTAIDGAGNPSKAIVVTGTKDTIAPDAPSAQLNADGTIVSGKTEANAKVSIYDADGKLLGSVNANSAGLYSIKLSSPLTSDKGGTVIAEDAAVNKSTPSKVFAGKDTLAPDQPLVEVNKEGTSILGRAEANAKVQIKDADGKLIGSGITDAQGKFQIVISPALATDKKGLVIIEDAAGNQSKPLEITTGKDTIAPDKATAQLNSAGDSVSGTAEIDAKIQIKDANGKLIGTGVADAQGKFTIPISPALTEKNIGKIYVIDASGNQSDATDILGTKDVTAPAKPSIPKLDDDIGDVKGQIASGGTTDDLKPTISGIVNSAEPKAQLTIYDNGQAIGVVTVANNGSWSFNPNHDLALGLHKITLTQTDAAGNTSEVSESFIFTIVAPTTTVTLLNNETSELLSEQISLADHIELNSIQINPAVFAESTQVEKISINDLLVPSDPSVVQLNGVLDELGLIETSSSPNVSLASSISSDFLQMVKLDPLDQLELTQDLIA</sequence>
<accession>V2W491</accession>
<proteinExistence type="predicted"/>